<reference evidence="6 7" key="1">
    <citation type="submission" date="2017-06" db="EMBL/GenBank/DDBJ databases">
        <title>Sequencing and comparative analysis of myxobacterial genomes.</title>
        <authorList>
            <person name="Rupp O."/>
            <person name="Goesmann A."/>
            <person name="Sogaard-Andersen L."/>
        </authorList>
    </citation>
    <scope>NUCLEOTIDE SEQUENCE [LARGE SCALE GENOMIC DNA]</scope>
    <source>
        <strain evidence="6 7">DSM 14697</strain>
    </source>
</reference>
<dbReference type="KEGG" id="mmas:MYMAC_005941"/>
<dbReference type="SUPFAM" id="SSF46689">
    <property type="entry name" value="Homeodomain-like"/>
    <property type="match status" value="1"/>
</dbReference>
<evidence type="ECO:0000259" key="5">
    <source>
        <dbReference type="PROSITE" id="PS50977"/>
    </source>
</evidence>
<dbReference type="GO" id="GO:0000976">
    <property type="term" value="F:transcription cis-regulatory region binding"/>
    <property type="evidence" value="ECO:0007669"/>
    <property type="project" value="TreeGrafter"/>
</dbReference>
<keyword evidence="3" id="KW-0804">Transcription</keyword>
<dbReference type="InterPro" id="IPR023772">
    <property type="entry name" value="DNA-bd_HTH_TetR-type_CS"/>
</dbReference>
<protein>
    <submittedName>
        <fullName evidence="6">TetR family transcriptional regulator</fullName>
    </submittedName>
</protein>
<dbReference type="Pfam" id="PF00440">
    <property type="entry name" value="TetR_N"/>
    <property type="match status" value="1"/>
</dbReference>
<dbReference type="Pfam" id="PF13305">
    <property type="entry name" value="TetR_C_33"/>
    <property type="match status" value="1"/>
</dbReference>
<dbReference type="PANTHER" id="PTHR30055">
    <property type="entry name" value="HTH-TYPE TRANSCRIPTIONAL REGULATOR RUTR"/>
    <property type="match status" value="1"/>
</dbReference>
<dbReference type="AlphaFoldDB" id="A0A250K4N0"/>
<dbReference type="InterPro" id="IPR036271">
    <property type="entry name" value="Tet_transcr_reg_TetR-rel_C_sf"/>
</dbReference>
<dbReference type="Proteomes" id="UP000217343">
    <property type="component" value="Chromosome"/>
</dbReference>
<dbReference type="PROSITE" id="PS01081">
    <property type="entry name" value="HTH_TETR_1"/>
    <property type="match status" value="1"/>
</dbReference>
<keyword evidence="1" id="KW-0805">Transcription regulation</keyword>
<accession>A0A250K4N0</accession>
<keyword evidence="2 4" id="KW-0238">DNA-binding</keyword>
<dbReference type="InterPro" id="IPR025996">
    <property type="entry name" value="MT1864/Rv1816-like_C"/>
</dbReference>
<proteinExistence type="predicted"/>
<feature type="DNA-binding region" description="H-T-H motif" evidence="4">
    <location>
        <begin position="18"/>
        <end position="37"/>
    </location>
</feature>
<evidence type="ECO:0000256" key="2">
    <source>
        <dbReference type="ARBA" id="ARBA00023125"/>
    </source>
</evidence>
<name>A0A250K4N0_9BACT</name>
<dbReference type="PRINTS" id="PR00455">
    <property type="entry name" value="HTHTETR"/>
</dbReference>
<dbReference type="RefSeq" id="WP_204817022.1">
    <property type="nucleotide sequence ID" value="NZ_CP022203.1"/>
</dbReference>
<dbReference type="PANTHER" id="PTHR30055:SF220">
    <property type="entry name" value="TETR-FAMILY REGULATORY PROTEIN"/>
    <property type="match status" value="1"/>
</dbReference>
<dbReference type="InterPro" id="IPR050109">
    <property type="entry name" value="HTH-type_TetR-like_transc_reg"/>
</dbReference>
<dbReference type="SUPFAM" id="SSF48498">
    <property type="entry name" value="Tetracyclin repressor-like, C-terminal domain"/>
    <property type="match status" value="1"/>
</dbReference>
<dbReference type="PROSITE" id="PS50977">
    <property type="entry name" value="HTH_TETR_2"/>
    <property type="match status" value="1"/>
</dbReference>
<evidence type="ECO:0000313" key="7">
    <source>
        <dbReference type="Proteomes" id="UP000217343"/>
    </source>
</evidence>
<organism evidence="6 7">
    <name type="scientific">Corallococcus macrosporus DSM 14697</name>
    <dbReference type="NCBI Taxonomy" id="1189310"/>
    <lineage>
        <taxon>Bacteria</taxon>
        <taxon>Pseudomonadati</taxon>
        <taxon>Myxococcota</taxon>
        <taxon>Myxococcia</taxon>
        <taxon>Myxococcales</taxon>
        <taxon>Cystobacterineae</taxon>
        <taxon>Myxococcaceae</taxon>
        <taxon>Corallococcus</taxon>
    </lineage>
</organism>
<dbReference type="Gene3D" id="1.10.357.10">
    <property type="entry name" value="Tetracycline Repressor, domain 2"/>
    <property type="match status" value="1"/>
</dbReference>
<dbReference type="InterPro" id="IPR001647">
    <property type="entry name" value="HTH_TetR"/>
</dbReference>
<feature type="domain" description="HTH tetR-type" evidence="5">
    <location>
        <begin position="1"/>
        <end position="55"/>
    </location>
</feature>
<evidence type="ECO:0000256" key="3">
    <source>
        <dbReference type="ARBA" id="ARBA00023163"/>
    </source>
</evidence>
<dbReference type="InterPro" id="IPR009057">
    <property type="entry name" value="Homeodomain-like_sf"/>
</dbReference>
<dbReference type="EMBL" id="CP022203">
    <property type="protein sequence ID" value="ATB50286.1"/>
    <property type="molecule type" value="Genomic_DNA"/>
</dbReference>
<gene>
    <name evidence="6" type="ORF">MYMAC_005941</name>
</gene>
<keyword evidence="7" id="KW-1185">Reference proteome</keyword>
<evidence type="ECO:0000256" key="1">
    <source>
        <dbReference type="ARBA" id="ARBA00023015"/>
    </source>
</evidence>
<dbReference type="GO" id="GO:0003700">
    <property type="term" value="F:DNA-binding transcription factor activity"/>
    <property type="evidence" value="ECO:0007669"/>
    <property type="project" value="TreeGrafter"/>
</dbReference>
<evidence type="ECO:0000256" key="4">
    <source>
        <dbReference type="PROSITE-ProRule" id="PRU00335"/>
    </source>
</evidence>
<sequence>MLDATIAAIQEGGPTGLSLRELARRAGVSHAALTHHFADKAGLLTALAEEGYTLLADELAAERERSGDFVELGVAYVRFAIKHRAHFEVMHRPDLYNRDDSALAAAQARAEAALHQGLSMQAGGRPGKDVRLAALAAWSLVHGFASLWLNGMVPSEYAEDPDASARAIAELLIRKG</sequence>
<evidence type="ECO:0000313" key="6">
    <source>
        <dbReference type="EMBL" id="ATB50286.1"/>
    </source>
</evidence>